<keyword evidence="6" id="KW-0378">Hydrolase</keyword>
<dbReference type="PIRSF" id="PIRSF037307">
    <property type="entry name" value="Lhr-like_helic_prd"/>
    <property type="match status" value="1"/>
</dbReference>
<keyword evidence="1" id="KW-0547">Nucleotide-binding</keyword>
<keyword evidence="6" id="KW-0347">Helicase</keyword>
<dbReference type="GO" id="GO:0004386">
    <property type="term" value="F:helicase activity"/>
    <property type="evidence" value="ECO:0007669"/>
    <property type="project" value="UniProtKB-KW"/>
</dbReference>
<dbReference type="EMBL" id="CP146016">
    <property type="protein sequence ID" value="WWQ60635.1"/>
    <property type="molecule type" value="Genomic_DNA"/>
</dbReference>
<dbReference type="GO" id="GO:0140097">
    <property type="term" value="F:catalytic activity, acting on DNA"/>
    <property type="evidence" value="ECO:0007669"/>
    <property type="project" value="UniProtKB-ARBA"/>
</dbReference>
<dbReference type="InterPro" id="IPR001650">
    <property type="entry name" value="Helicase_C-like"/>
</dbReference>
<organism evidence="6 7">
    <name type="scientific">Sulfolobus tengchongensis</name>
    <dbReference type="NCBI Taxonomy" id="207809"/>
    <lineage>
        <taxon>Archaea</taxon>
        <taxon>Thermoproteota</taxon>
        <taxon>Thermoprotei</taxon>
        <taxon>Sulfolobales</taxon>
        <taxon>Sulfolobaceae</taxon>
        <taxon>Sulfolobus</taxon>
    </lineage>
</organism>
<dbReference type="InterPro" id="IPR011545">
    <property type="entry name" value="DEAD/DEAH_box_helicase_dom"/>
</dbReference>
<dbReference type="RefSeq" id="WP_338601742.1">
    <property type="nucleotide sequence ID" value="NZ_CP146016.1"/>
</dbReference>
<sequence length="932" mass="107669">MLDRLDQRLRQLIKEKNWSKLTNIQEMSFEPISNGHNTLIIAPTGYGKTEAALLPILNKMLKEDVKPVTVIYITPLKALINDLLYRIEWWSSRLGFLVNRKHGEVPQKEKNLRLKRIPHIMVTTPEGLEIDLDWASRFREHYKNVRWVIVDEIHELINSKRGTQLAILLERLKNFIGYDFQRIGLSATVNDEKKVAKFLFGSSERKMSIIRLNDSRNFEIRIHKIDHNVPSLWKNAADKINQLIERPTLVFTNSRFSTERLHEELEKLGNKEIYVHHSSVSRDLKNLAEGELRSGNAKAVVCTKTLELGIHVGDIKKVIMLRPPTSVASFLQRLGRSGHLVHGVPKGEIICFYDFDVLEAFALYLSAKNGEIEKPFIDDGLDVVARELVGMILQNQKVGIEEAYNVIHGAFVYRNLEFSKFMELVNYLAKNNIIKIEDDSLKLGQGFFKIWRFNRDIKSGWGKDFSEFFSLINNDETFTLKYNGVTVGEIDAVYVYKHVRSNDVIRISGKFWKVVRINTNKNTIDVTPANEGEGEIPIWKGENTSKSSLMVEYIKKIMRDINEYYLLMNEIMDKNSKESIMKLISEYGKRGLDMPTENVILVENKEDEWIYTVLIDEKVSNTLSHILLYLVTKKYTLNASSRSSIYGFSVKGTPTDLLKEIINMDESKIKKIILKSILRSPVYVATLKEILPSFGKISKVNQSEDKFLIREALRQTIKRYFSIRKTLEFIRKVKEGKIKIVYTENAGPLTEAILAHAQIRPWLFDLNISIYHSLKGGAYTVSELSEILGVSAKSLENKLKQLRRTNGKYKVMSFVDVDSRENRWCLYEDFIEIVKSEEYYSSFAPLNNNEIFVADFKSGDNEVEVLFKPIDLINNPEEILRKIPFSAIEEVKIREAIDTSYQFVQKYYHVGKDVIVYLLLNAVAYLQSLKYS</sequence>
<dbReference type="Pfam" id="PF00270">
    <property type="entry name" value="DEAD"/>
    <property type="match status" value="1"/>
</dbReference>
<dbReference type="InterPro" id="IPR014001">
    <property type="entry name" value="Helicase_ATP-bd"/>
</dbReference>
<dbReference type="SMART" id="SM00490">
    <property type="entry name" value="HELICc"/>
    <property type="match status" value="1"/>
</dbReference>
<dbReference type="InterPro" id="IPR017170">
    <property type="entry name" value="Lhr-like"/>
</dbReference>
<reference evidence="6 7" key="1">
    <citation type="submission" date="2024-02" db="EMBL/GenBank/DDBJ databases">
        <title>STSV induces naive adaptation in Sulfolobus.</title>
        <authorList>
            <person name="Xiang X."/>
            <person name="Song M."/>
        </authorList>
    </citation>
    <scope>NUCLEOTIDE SEQUENCE [LARGE SCALE GENOMIC DNA]</scope>
    <source>
        <strain evidence="6 7">RT2</strain>
    </source>
</reference>
<evidence type="ECO:0000256" key="1">
    <source>
        <dbReference type="ARBA" id="ARBA00022741"/>
    </source>
</evidence>
<dbReference type="Pfam" id="PF00271">
    <property type="entry name" value="Helicase_C"/>
    <property type="match status" value="1"/>
</dbReference>
<evidence type="ECO:0000256" key="3">
    <source>
        <dbReference type="ARBA" id="ARBA00093467"/>
    </source>
</evidence>
<proteinExistence type="inferred from homology"/>
<dbReference type="PANTHER" id="PTHR47962">
    <property type="entry name" value="ATP-DEPENDENT HELICASE LHR-RELATED-RELATED"/>
    <property type="match status" value="1"/>
</dbReference>
<feature type="domain" description="Helicase ATP-binding" evidence="4">
    <location>
        <begin position="29"/>
        <end position="207"/>
    </location>
</feature>
<dbReference type="Gene3D" id="3.40.50.300">
    <property type="entry name" value="P-loop containing nucleotide triphosphate hydrolases"/>
    <property type="match status" value="2"/>
</dbReference>
<dbReference type="InterPro" id="IPR052511">
    <property type="entry name" value="ATP-dep_Helicase"/>
</dbReference>
<dbReference type="Proteomes" id="UP001432202">
    <property type="component" value="Chromosome"/>
</dbReference>
<dbReference type="PANTHER" id="PTHR47962:SF5">
    <property type="entry name" value="ATP-DEPENDENT HELICASE LHR-RELATED"/>
    <property type="match status" value="1"/>
</dbReference>
<dbReference type="GO" id="GO:0005524">
    <property type="term" value="F:ATP binding"/>
    <property type="evidence" value="ECO:0007669"/>
    <property type="project" value="UniProtKB-KW"/>
</dbReference>
<gene>
    <name evidence="6" type="ORF">V6M85_00695</name>
</gene>
<dbReference type="SMART" id="SM00487">
    <property type="entry name" value="DEXDc"/>
    <property type="match status" value="1"/>
</dbReference>
<protein>
    <submittedName>
        <fullName evidence="6">DEAD/DEAH box helicase</fullName>
        <ecNumber evidence="6">3.6.4.-</ecNumber>
    </submittedName>
</protein>
<feature type="domain" description="Helicase C-terminal" evidence="5">
    <location>
        <begin position="239"/>
        <end position="389"/>
    </location>
</feature>
<dbReference type="AlphaFoldDB" id="A0AAX4L0D4"/>
<evidence type="ECO:0000313" key="7">
    <source>
        <dbReference type="Proteomes" id="UP001432202"/>
    </source>
</evidence>
<dbReference type="GO" id="GO:0016887">
    <property type="term" value="F:ATP hydrolysis activity"/>
    <property type="evidence" value="ECO:0007669"/>
    <property type="project" value="TreeGrafter"/>
</dbReference>
<keyword evidence="2" id="KW-0067">ATP-binding</keyword>
<dbReference type="SUPFAM" id="SSF52540">
    <property type="entry name" value="P-loop containing nucleoside triphosphate hydrolases"/>
    <property type="match status" value="1"/>
</dbReference>
<dbReference type="GeneID" id="89335242"/>
<dbReference type="EC" id="3.6.4.-" evidence="6"/>
<name>A0AAX4L0D4_9CREN</name>
<dbReference type="PROSITE" id="PS51194">
    <property type="entry name" value="HELICASE_CTER"/>
    <property type="match status" value="1"/>
</dbReference>
<evidence type="ECO:0000259" key="4">
    <source>
        <dbReference type="PROSITE" id="PS51192"/>
    </source>
</evidence>
<dbReference type="InterPro" id="IPR027417">
    <property type="entry name" value="P-loop_NTPase"/>
</dbReference>
<evidence type="ECO:0000259" key="5">
    <source>
        <dbReference type="PROSITE" id="PS51194"/>
    </source>
</evidence>
<evidence type="ECO:0000313" key="6">
    <source>
        <dbReference type="EMBL" id="WWQ60635.1"/>
    </source>
</evidence>
<dbReference type="GO" id="GO:0003677">
    <property type="term" value="F:DNA binding"/>
    <property type="evidence" value="ECO:0007669"/>
    <property type="project" value="TreeGrafter"/>
</dbReference>
<dbReference type="PROSITE" id="PS51192">
    <property type="entry name" value="HELICASE_ATP_BIND_1"/>
    <property type="match status" value="1"/>
</dbReference>
<keyword evidence="7" id="KW-1185">Reference proteome</keyword>
<accession>A0AAX4L0D4</accession>
<evidence type="ECO:0000256" key="2">
    <source>
        <dbReference type="ARBA" id="ARBA00022840"/>
    </source>
</evidence>
<comment type="similarity">
    <text evidence="3">Belongs to the Lhr helicase family. Lhr-Core subfamily.</text>
</comment>